<dbReference type="FunFam" id="2.60.120.970:FF:000018">
    <property type="entry name" value="Decapentaplegic, isoform A"/>
    <property type="match status" value="1"/>
</dbReference>
<keyword evidence="3" id="KW-0217">Developmental protein</keyword>
<name>A0AAV8W7V7_9CUCU</name>
<keyword evidence="4" id="KW-0964">Secreted</keyword>
<evidence type="ECO:0000256" key="2">
    <source>
        <dbReference type="ARBA" id="ARBA00006656"/>
    </source>
</evidence>
<keyword evidence="5 12" id="KW-0732">Signal</keyword>
<dbReference type="AlphaFoldDB" id="A0AAV8W7V7"/>
<evidence type="ECO:0000256" key="10">
    <source>
        <dbReference type="ARBA" id="ARBA00074604"/>
    </source>
</evidence>
<evidence type="ECO:0000256" key="6">
    <source>
        <dbReference type="ARBA" id="ARBA00022782"/>
    </source>
</evidence>
<dbReference type="GO" id="GO:0005615">
    <property type="term" value="C:extracellular space"/>
    <property type="evidence" value="ECO:0007669"/>
    <property type="project" value="TreeGrafter"/>
</dbReference>
<dbReference type="PANTHER" id="PTHR11848:SF263">
    <property type="entry name" value="PROTEIN DECAPENTAPLEGIC"/>
    <property type="match status" value="1"/>
</dbReference>
<keyword evidence="15" id="KW-1185">Reference proteome</keyword>
<dbReference type="PANTHER" id="PTHR11848">
    <property type="entry name" value="TGF-BETA FAMILY"/>
    <property type="match status" value="1"/>
</dbReference>
<keyword evidence="8" id="KW-1015">Disulfide bond</keyword>
<comment type="similarity">
    <text evidence="2 11">Belongs to the TGF-beta family.</text>
</comment>
<dbReference type="InterPro" id="IPR001839">
    <property type="entry name" value="TGF-b_C"/>
</dbReference>
<dbReference type="GO" id="GO:0030154">
    <property type="term" value="P:cell differentiation"/>
    <property type="evidence" value="ECO:0007669"/>
    <property type="project" value="UniProtKB-KW"/>
</dbReference>
<dbReference type="InterPro" id="IPR029034">
    <property type="entry name" value="Cystine-knot_cytokine"/>
</dbReference>
<feature type="signal peptide" evidence="12">
    <location>
        <begin position="1"/>
        <end position="22"/>
    </location>
</feature>
<evidence type="ECO:0000256" key="3">
    <source>
        <dbReference type="ARBA" id="ARBA00022473"/>
    </source>
</evidence>
<evidence type="ECO:0000256" key="4">
    <source>
        <dbReference type="ARBA" id="ARBA00022525"/>
    </source>
</evidence>
<keyword evidence="9" id="KW-0325">Glycoprotein</keyword>
<dbReference type="Pfam" id="PF00019">
    <property type="entry name" value="TGF_beta"/>
    <property type="match status" value="1"/>
</dbReference>
<protein>
    <recommendedName>
        <fullName evidence="10">Protein decapentaplegic</fullName>
    </recommendedName>
</protein>
<dbReference type="GO" id="GO:0005125">
    <property type="term" value="F:cytokine activity"/>
    <property type="evidence" value="ECO:0007669"/>
    <property type="project" value="TreeGrafter"/>
</dbReference>
<feature type="chain" id="PRO_5043821359" description="Protein decapentaplegic" evidence="12">
    <location>
        <begin position="23"/>
        <end position="388"/>
    </location>
</feature>
<reference evidence="14 15" key="1">
    <citation type="journal article" date="2023" name="Insect Mol. Biol.">
        <title>Genome sequencing provides insights into the evolution of gene families encoding plant cell wall-degrading enzymes in longhorned beetles.</title>
        <authorList>
            <person name="Shin N.R."/>
            <person name="Okamura Y."/>
            <person name="Kirsch R."/>
            <person name="Pauchet Y."/>
        </authorList>
    </citation>
    <scope>NUCLEOTIDE SEQUENCE [LARGE SCALE GENOMIC DNA]</scope>
    <source>
        <strain evidence="14">EAD_L_NR</strain>
    </source>
</reference>
<evidence type="ECO:0000256" key="7">
    <source>
        <dbReference type="ARBA" id="ARBA00023030"/>
    </source>
</evidence>
<comment type="caution">
    <text evidence="14">The sequence shown here is derived from an EMBL/GenBank/DDBJ whole genome shotgun (WGS) entry which is preliminary data.</text>
</comment>
<dbReference type="SUPFAM" id="SSF57501">
    <property type="entry name" value="Cystine-knot cytokines"/>
    <property type="match status" value="1"/>
</dbReference>
<dbReference type="EMBL" id="JANEYG010000006">
    <property type="protein sequence ID" value="KAJ8922703.1"/>
    <property type="molecule type" value="Genomic_DNA"/>
</dbReference>
<evidence type="ECO:0000256" key="1">
    <source>
        <dbReference type="ARBA" id="ARBA00004613"/>
    </source>
</evidence>
<dbReference type="PROSITE" id="PS51362">
    <property type="entry name" value="TGF_BETA_2"/>
    <property type="match status" value="1"/>
</dbReference>
<evidence type="ECO:0000256" key="11">
    <source>
        <dbReference type="RuleBase" id="RU000354"/>
    </source>
</evidence>
<dbReference type="GO" id="GO:0051094">
    <property type="term" value="P:positive regulation of developmental process"/>
    <property type="evidence" value="ECO:0007669"/>
    <property type="project" value="UniProtKB-ARBA"/>
</dbReference>
<organism evidence="14 15">
    <name type="scientific">Exocentrus adspersus</name>
    <dbReference type="NCBI Taxonomy" id="1586481"/>
    <lineage>
        <taxon>Eukaryota</taxon>
        <taxon>Metazoa</taxon>
        <taxon>Ecdysozoa</taxon>
        <taxon>Arthropoda</taxon>
        <taxon>Hexapoda</taxon>
        <taxon>Insecta</taxon>
        <taxon>Pterygota</taxon>
        <taxon>Neoptera</taxon>
        <taxon>Endopterygota</taxon>
        <taxon>Coleoptera</taxon>
        <taxon>Polyphaga</taxon>
        <taxon>Cucujiformia</taxon>
        <taxon>Chrysomeloidea</taxon>
        <taxon>Cerambycidae</taxon>
        <taxon>Lamiinae</taxon>
        <taxon>Acanthocinini</taxon>
        <taxon>Exocentrus</taxon>
    </lineage>
</organism>
<dbReference type="InterPro" id="IPR001111">
    <property type="entry name" value="TGF-b_propeptide"/>
</dbReference>
<keyword evidence="7 11" id="KW-0339">Growth factor</keyword>
<dbReference type="Gene3D" id="2.60.120.970">
    <property type="match status" value="1"/>
</dbReference>
<keyword evidence="6" id="KW-0221">Differentiation</keyword>
<dbReference type="Gene3D" id="2.10.90.10">
    <property type="entry name" value="Cystine-knot cytokines"/>
    <property type="match status" value="1"/>
</dbReference>
<accession>A0AAV8W7V7</accession>
<dbReference type="FunFam" id="2.10.90.10:FF:000103">
    <property type="entry name" value="Bone morphogenetic protein 16"/>
    <property type="match status" value="1"/>
</dbReference>
<dbReference type="PRINTS" id="PR00669">
    <property type="entry name" value="INHIBINA"/>
</dbReference>
<evidence type="ECO:0000313" key="15">
    <source>
        <dbReference type="Proteomes" id="UP001159042"/>
    </source>
</evidence>
<dbReference type="CDD" id="cd13760">
    <property type="entry name" value="TGF_beta_BMP2_like"/>
    <property type="match status" value="1"/>
</dbReference>
<dbReference type="InterPro" id="IPR015615">
    <property type="entry name" value="TGF-beta-rel"/>
</dbReference>
<dbReference type="GO" id="GO:0051240">
    <property type="term" value="P:positive regulation of multicellular organismal process"/>
    <property type="evidence" value="ECO:0007669"/>
    <property type="project" value="UniProtKB-ARBA"/>
</dbReference>
<dbReference type="PROSITE" id="PS00250">
    <property type="entry name" value="TGF_BETA_1"/>
    <property type="match status" value="1"/>
</dbReference>
<evidence type="ECO:0000313" key="14">
    <source>
        <dbReference type="EMBL" id="KAJ8922703.1"/>
    </source>
</evidence>
<gene>
    <name evidence="14" type="ORF">NQ315_007737</name>
</gene>
<comment type="subcellular location">
    <subcellularLocation>
        <location evidence="1">Secreted</location>
    </subcellularLocation>
</comment>
<evidence type="ECO:0000256" key="12">
    <source>
        <dbReference type="SAM" id="SignalP"/>
    </source>
</evidence>
<dbReference type="InterPro" id="IPR017948">
    <property type="entry name" value="TGFb_CS"/>
</dbReference>
<feature type="domain" description="TGF-beta family profile" evidence="13">
    <location>
        <begin position="268"/>
        <end position="388"/>
    </location>
</feature>
<dbReference type="Proteomes" id="UP001159042">
    <property type="component" value="Unassembled WGS sequence"/>
</dbReference>
<sequence>MNLRMCWLVILAILECAWRTSSSDLPKEALEEVEASLMSLFGFKSRPRIDRSKIVVPDALIRMYEKQTGFPFETTSIPRKGLHAKSANTIRSFTHIESPVDLRFPGHHKFRLKFDLSSVPQGEKLHAAEVTLSRQVVDLLKKADRTSAYFQRLLAIDIIKPGIKGKRGAITRVIDSKLIDTRKNLTLSLDVFPAAQRWIDDPKGNHGLLIVVSQMGRNKTAPTKHVRLRRSPDQDEGSWKRVQPLLFTYTDDGKTKQRTGKELMELPRRRRATKRHNRRRDEKREPCSRHKMYVDFSEVGWSDWIVAPPGYDAYHCHGECNFPLADHLNTTNHAIVQTLMNSVSPAKVPKTCCVPTQLNSISMLYLDDENKVVLKNYKEMVVIGCGCR</sequence>
<evidence type="ECO:0000256" key="5">
    <source>
        <dbReference type="ARBA" id="ARBA00022729"/>
    </source>
</evidence>
<evidence type="ECO:0000256" key="9">
    <source>
        <dbReference type="ARBA" id="ARBA00023180"/>
    </source>
</evidence>
<evidence type="ECO:0000259" key="13">
    <source>
        <dbReference type="PROSITE" id="PS51362"/>
    </source>
</evidence>
<proteinExistence type="inferred from homology"/>
<evidence type="ECO:0000256" key="8">
    <source>
        <dbReference type="ARBA" id="ARBA00023157"/>
    </source>
</evidence>
<dbReference type="Pfam" id="PF00688">
    <property type="entry name" value="TGFb_propeptide"/>
    <property type="match status" value="1"/>
</dbReference>
<dbReference type="SMART" id="SM00204">
    <property type="entry name" value="TGFB"/>
    <property type="match status" value="1"/>
</dbReference>
<dbReference type="GO" id="GO:0008083">
    <property type="term" value="F:growth factor activity"/>
    <property type="evidence" value="ECO:0007669"/>
    <property type="project" value="UniProtKB-KW"/>
</dbReference>